<reference evidence="5" key="1">
    <citation type="journal article" date="2010" name="Stand. Genomic Sci.">
        <title>Complete genome sequence of 'Thermobaculum terrenum' type strain (YNP1).</title>
        <authorList>
            <person name="Kiss H."/>
            <person name="Cleland D."/>
            <person name="Lapidus A."/>
            <person name="Lucas S."/>
            <person name="Glavina Del Rio T."/>
            <person name="Nolan M."/>
            <person name="Tice H."/>
            <person name="Han C."/>
            <person name="Goodwin L."/>
            <person name="Pitluck S."/>
            <person name="Liolios K."/>
            <person name="Ivanova N."/>
            <person name="Mavromatis K."/>
            <person name="Ovchinnikova G."/>
            <person name="Pati A."/>
            <person name="Chen A."/>
            <person name="Palaniappan K."/>
            <person name="Land M."/>
            <person name="Hauser L."/>
            <person name="Chang Y."/>
            <person name="Jeffries C."/>
            <person name="Lu M."/>
            <person name="Brettin T."/>
            <person name="Detter J."/>
            <person name="Goker M."/>
            <person name="Tindall B."/>
            <person name="Beck B."/>
            <person name="McDermott T."/>
            <person name="Woyke T."/>
            <person name="Bristow J."/>
            <person name="Eisen J."/>
            <person name="Markowitz V."/>
            <person name="Hugenholtz P."/>
            <person name="Kyrpides N."/>
            <person name="Klenk H."/>
            <person name="Cheng J."/>
        </authorList>
    </citation>
    <scope>NUCLEOTIDE SEQUENCE [LARGE SCALE GENOMIC DNA]</scope>
    <source>
        <strain evidence="5">ATCC BAA-798 / YNP1</strain>
    </source>
</reference>
<evidence type="ECO:0000256" key="1">
    <source>
        <dbReference type="PROSITE-ProRule" id="PRU00703"/>
    </source>
</evidence>
<dbReference type="SUPFAM" id="SSF52821">
    <property type="entry name" value="Rhodanese/Cell cycle control phosphatase"/>
    <property type="match status" value="1"/>
</dbReference>
<dbReference type="HOGENOM" id="CLU_1677041_0_0_0"/>
<dbReference type="PROSITE" id="PS51371">
    <property type="entry name" value="CBS"/>
    <property type="match status" value="1"/>
</dbReference>
<dbReference type="InterPro" id="IPR000644">
    <property type="entry name" value="CBS_dom"/>
</dbReference>
<evidence type="ECO:0000259" key="2">
    <source>
        <dbReference type="PROSITE" id="PS50206"/>
    </source>
</evidence>
<dbReference type="Gene3D" id="3.40.250.10">
    <property type="entry name" value="Rhodanese-like domain"/>
    <property type="match status" value="1"/>
</dbReference>
<dbReference type="InterPro" id="IPR046342">
    <property type="entry name" value="CBS_dom_sf"/>
</dbReference>
<keyword evidence="1" id="KW-0129">CBS domain</keyword>
<gene>
    <name evidence="4" type="ordered locus">Tter_2084</name>
</gene>
<feature type="domain" description="Rhodanese" evidence="2">
    <location>
        <begin position="6"/>
        <end position="38"/>
    </location>
</feature>
<sequence>MRHERKAAWRLESLGFEEVYRYTAGKADWMAAGLPLEGERAGIPRVGGVARRDVPTCELGERVSDFLERAQGSGWPLAVVVNEVRVVLGLLDLERIDRGASVMLVQDVMVEGPVTYRPSVPAVEAAGRLRERGVSYVLVTTSDGELVGVFFAQDVRG</sequence>
<dbReference type="STRING" id="525904.Tter_2084"/>
<dbReference type="RefSeq" id="WP_012876018.1">
    <property type="nucleotide sequence ID" value="NC_013526.1"/>
</dbReference>
<dbReference type="SUPFAM" id="SSF54631">
    <property type="entry name" value="CBS-domain pair"/>
    <property type="match status" value="1"/>
</dbReference>
<accession>D1CGW6</accession>
<protein>
    <submittedName>
        <fullName evidence="4">CBS domain containing protein</fullName>
    </submittedName>
</protein>
<dbReference type="AlphaFoldDB" id="D1CGW6"/>
<dbReference type="InterPro" id="IPR036873">
    <property type="entry name" value="Rhodanese-like_dom_sf"/>
</dbReference>
<dbReference type="eggNOG" id="COG0517">
    <property type="taxonomic scope" value="Bacteria"/>
</dbReference>
<dbReference type="Gene3D" id="3.10.580.10">
    <property type="entry name" value="CBS-domain"/>
    <property type="match status" value="1"/>
</dbReference>
<dbReference type="InterPro" id="IPR001763">
    <property type="entry name" value="Rhodanese-like_dom"/>
</dbReference>
<evidence type="ECO:0000259" key="3">
    <source>
        <dbReference type="PROSITE" id="PS51371"/>
    </source>
</evidence>
<dbReference type="KEGG" id="ttr:Tter_2084"/>
<evidence type="ECO:0000313" key="5">
    <source>
        <dbReference type="Proteomes" id="UP000000323"/>
    </source>
</evidence>
<dbReference type="Pfam" id="PF00571">
    <property type="entry name" value="CBS"/>
    <property type="match status" value="1"/>
</dbReference>
<keyword evidence="5" id="KW-1185">Reference proteome</keyword>
<name>D1CGW6_THET1</name>
<organism evidence="4 5">
    <name type="scientific">Thermobaculum terrenum (strain ATCC BAA-798 / CCMEE 7001 / YNP1)</name>
    <dbReference type="NCBI Taxonomy" id="525904"/>
    <lineage>
        <taxon>Bacteria</taxon>
        <taxon>Bacillati</taxon>
        <taxon>Chloroflexota</taxon>
        <taxon>Chloroflexia</taxon>
        <taxon>Candidatus Thermobaculales</taxon>
        <taxon>Candidatus Thermobaculaceae</taxon>
        <taxon>Thermobaculum</taxon>
    </lineage>
</organism>
<feature type="domain" description="CBS" evidence="3">
    <location>
        <begin position="109"/>
        <end position="157"/>
    </location>
</feature>
<dbReference type="Proteomes" id="UP000000323">
    <property type="component" value="Chromosome 2"/>
</dbReference>
<dbReference type="EMBL" id="CP001826">
    <property type="protein sequence ID" value="ACZ42987.1"/>
    <property type="molecule type" value="Genomic_DNA"/>
</dbReference>
<evidence type="ECO:0000313" key="4">
    <source>
        <dbReference type="EMBL" id="ACZ42987.1"/>
    </source>
</evidence>
<proteinExistence type="predicted"/>
<dbReference type="PROSITE" id="PS50206">
    <property type="entry name" value="RHODANESE_3"/>
    <property type="match status" value="1"/>
</dbReference>